<keyword evidence="10" id="KW-0472">Membrane</keyword>
<evidence type="ECO:0000256" key="3">
    <source>
        <dbReference type="ARBA" id="ARBA00010617"/>
    </source>
</evidence>
<dbReference type="PANTHER" id="PTHR24305">
    <property type="entry name" value="CYTOCHROME P450"/>
    <property type="match status" value="1"/>
</dbReference>
<evidence type="ECO:0000313" key="12">
    <source>
        <dbReference type="Proteomes" id="UP001215151"/>
    </source>
</evidence>
<dbReference type="GO" id="GO:0020037">
    <property type="term" value="F:heme binding"/>
    <property type="evidence" value="ECO:0007669"/>
    <property type="project" value="InterPro"/>
</dbReference>
<evidence type="ECO:0000313" key="11">
    <source>
        <dbReference type="EMBL" id="KAJ8490053.1"/>
    </source>
</evidence>
<dbReference type="GO" id="GO:0004497">
    <property type="term" value="F:monooxygenase activity"/>
    <property type="evidence" value="ECO:0007669"/>
    <property type="project" value="UniProtKB-KW"/>
</dbReference>
<dbReference type="GO" id="GO:0016705">
    <property type="term" value="F:oxidoreductase activity, acting on paired donors, with incorporation or reduction of molecular oxygen"/>
    <property type="evidence" value="ECO:0007669"/>
    <property type="project" value="InterPro"/>
</dbReference>
<feature type="transmembrane region" description="Helical" evidence="10">
    <location>
        <begin position="22"/>
        <end position="42"/>
    </location>
</feature>
<accession>A0AAD7U1S6</accession>
<evidence type="ECO:0008006" key="13">
    <source>
        <dbReference type="Google" id="ProtNLM"/>
    </source>
</evidence>
<evidence type="ECO:0000256" key="2">
    <source>
        <dbReference type="ARBA" id="ARBA00005179"/>
    </source>
</evidence>
<keyword evidence="6" id="KW-0560">Oxidoreductase</keyword>
<sequence length="554" mass="61818">MGTKVTNSAHHFSPAMIIPPDLQTALSGWNALLVSAALYLVYKLGKSYAKRYRATPLAGPPSPSWLFGIRRGDGNDMNGAALFEEWAAQYGSVYRVPAPFGSTRVVLMDPKAISHFYTLETFTYVQTKLSRIAIENLFGRGLLWAEGESHKRQRKAISPAFSNVAIRRLTSVFYDSLKTNWDNQLASVDSAMIDVQKWMNHVSLDSVGIAGFSHDFGSLEGKHSSVADVFDKMGFLKPHPITALAILFGHVFPFLWLIPTPLRRLQQKLNRSMEEIATVLLENTRREMKGMGEKGREEKSIIGLLIKAEDTESSLRMTEEEIMAQMKVLILAGYETTSISLTWALIELCRQPEKQARLREELRDQFPASDPTWEQLTNGAGLHYLDAVVHEILRLHPPLAVTVRVAAKDDVLPLSQPLRLPNGELTDHVAIPAGQHITVPITGINTSVTFWGPDAHEFRPERWLTDEGVPKKAQEVQGHRHLLTFVDGPRMCLGRGFALAEFKAVLGVLIKNYTFELPNGPETAIEYTRGVLPRPRVAGEQGACVPMRVRRVEA</sequence>
<keyword evidence="5 9" id="KW-0479">Metal-binding</keyword>
<dbReference type="InterPro" id="IPR001128">
    <property type="entry name" value="Cyt_P450"/>
</dbReference>
<keyword evidence="12" id="KW-1185">Reference proteome</keyword>
<dbReference type="InterPro" id="IPR050121">
    <property type="entry name" value="Cytochrome_P450_monoxygenase"/>
</dbReference>
<gene>
    <name evidence="11" type="ORF">ONZ51_g2522</name>
</gene>
<keyword evidence="10" id="KW-1133">Transmembrane helix</keyword>
<name>A0AAD7U1S6_9APHY</name>
<feature type="binding site" description="axial binding residue" evidence="9">
    <location>
        <position position="492"/>
    </location>
    <ligand>
        <name>heme</name>
        <dbReference type="ChEBI" id="CHEBI:30413"/>
    </ligand>
    <ligandPart>
        <name>Fe</name>
        <dbReference type="ChEBI" id="CHEBI:18248"/>
    </ligandPart>
</feature>
<dbReference type="SUPFAM" id="SSF48264">
    <property type="entry name" value="Cytochrome P450"/>
    <property type="match status" value="1"/>
</dbReference>
<keyword evidence="10" id="KW-0812">Transmembrane</keyword>
<dbReference type="PRINTS" id="PR00463">
    <property type="entry name" value="EP450I"/>
</dbReference>
<dbReference type="Proteomes" id="UP001215151">
    <property type="component" value="Unassembled WGS sequence"/>
</dbReference>
<keyword evidence="7 9" id="KW-0408">Iron</keyword>
<dbReference type="Pfam" id="PF00067">
    <property type="entry name" value="p450"/>
    <property type="match status" value="1"/>
</dbReference>
<keyword evidence="4 9" id="KW-0349">Heme</keyword>
<dbReference type="Gene3D" id="1.10.630.10">
    <property type="entry name" value="Cytochrome P450"/>
    <property type="match status" value="1"/>
</dbReference>
<dbReference type="AlphaFoldDB" id="A0AAD7U1S6"/>
<evidence type="ECO:0000256" key="1">
    <source>
        <dbReference type="ARBA" id="ARBA00001971"/>
    </source>
</evidence>
<dbReference type="EMBL" id="JAPEVG010000040">
    <property type="protein sequence ID" value="KAJ8490053.1"/>
    <property type="molecule type" value="Genomic_DNA"/>
</dbReference>
<dbReference type="PANTHER" id="PTHR24305:SF166">
    <property type="entry name" value="CYTOCHROME P450 12A4, MITOCHONDRIAL-RELATED"/>
    <property type="match status" value="1"/>
</dbReference>
<dbReference type="InterPro" id="IPR036396">
    <property type="entry name" value="Cyt_P450_sf"/>
</dbReference>
<dbReference type="PRINTS" id="PR00385">
    <property type="entry name" value="P450"/>
</dbReference>
<dbReference type="GO" id="GO:0005506">
    <property type="term" value="F:iron ion binding"/>
    <property type="evidence" value="ECO:0007669"/>
    <property type="project" value="InterPro"/>
</dbReference>
<evidence type="ECO:0000256" key="5">
    <source>
        <dbReference type="ARBA" id="ARBA00022723"/>
    </source>
</evidence>
<organism evidence="11 12">
    <name type="scientific">Trametes cubensis</name>
    <dbReference type="NCBI Taxonomy" id="1111947"/>
    <lineage>
        <taxon>Eukaryota</taxon>
        <taxon>Fungi</taxon>
        <taxon>Dikarya</taxon>
        <taxon>Basidiomycota</taxon>
        <taxon>Agaricomycotina</taxon>
        <taxon>Agaricomycetes</taxon>
        <taxon>Polyporales</taxon>
        <taxon>Polyporaceae</taxon>
        <taxon>Trametes</taxon>
    </lineage>
</organism>
<reference evidence="11" key="1">
    <citation type="submission" date="2022-11" db="EMBL/GenBank/DDBJ databases">
        <title>Genome Sequence of Cubamyces cubensis.</title>
        <authorList>
            <person name="Buettner E."/>
        </authorList>
    </citation>
    <scope>NUCLEOTIDE SEQUENCE</scope>
    <source>
        <strain evidence="11">MPL-01</strain>
    </source>
</reference>
<feature type="transmembrane region" description="Helical" evidence="10">
    <location>
        <begin position="241"/>
        <end position="258"/>
    </location>
</feature>
<comment type="cofactor">
    <cofactor evidence="1 9">
        <name>heme</name>
        <dbReference type="ChEBI" id="CHEBI:30413"/>
    </cofactor>
</comment>
<evidence type="ECO:0000256" key="6">
    <source>
        <dbReference type="ARBA" id="ARBA00023002"/>
    </source>
</evidence>
<dbReference type="CDD" id="cd11069">
    <property type="entry name" value="CYP_FUM15-like"/>
    <property type="match status" value="1"/>
</dbReference>
<dbReference type="InterPro" id="IPR002401">
    <property type="entry name" value="Cyt_P450_E_grp-I"/>
</dbReference>
<evidence type="ECO:0000256" key="8">
    <source>
        <dbReference type="ARBA" id="ARBA00023033"/>
    </source>
</evidence>
<comment type="pathway">
    <text evidence="2">Secondary metabolite biosynthesis.</text>
</comment>
<comment type="similarity">
    <text evidence="3">Belongs to the cytochrome P450 family.</text>
</comment>
<evidence type="ECO:0000256" key="10">
    <source>
        <dbReference type="SAM" id="Phobius"/>
    </source>
</evidence>
<evidence type="ECO:0000256" key="4">
    <source>
        <dbReference type="ARBA" id="ARBA00022617"/>
    </source>
</evidence>
<evidence type="ECO:0000256" key="7">
    <source>
        <dbReference type="ARBA" id="ARBA00023004"/>
    </source>
</evidence>
<proteinExistence type="inferred from homology"/>
<comment type="caution">
    <text evidence="11">The sequence shown here is derived from an EMBL/GenBank/DDBJ whole genome shotgun (WGS) entry which is preliminary data.</text>
</comment>
<evidence type="ECO:0000256" key="9">
    <source>
        <dbReference type="PIRSR" id="PIRSR602401-1"/>
    </source>
</evidence>
<keyword evidence="8" id="KW-0503">Monooxygenase</keyword>
<protein>
    <recommendedName>
        <fullName evidence="13">Cytochrome P450</fullName>
    </recommendedName>
</protein>